<keyword evidence="1" id="KW-0472">Membrane</keyword>
<gene>
    <name evidence="2" type="ORF">ABID46_001967</name>
</gene>
<keyword evidence="1" id="KW-0812">Transmembrane</keyword>
<keyword evidence="1" id="KW-1133">Transmembrane helix</keyword>
<protein>
    <submittedName>
        <fullName evidence="2">Uncharacterized protein</fullName>
    </submittedName>
</protein>
<evidence type="ECO:0000256" key="1">
    <source>
        <dbReference type="SAM" id="Phobius"/>
    </source>
</evidence>
<feature type="transmembrane region" description="Helical" evidence="1">
    <location>
        <begin position="40"/>
        <end position="59"/>
    </location>
</feature>
<feature type="transmembrane region" description="Helical" evidence="1">
    <location>
        <begin position="16"/>
        <end position="34"/>
    </location>
</feature>
<dbReference type="Proteomes" id="UP001549146">
    <property type="component" value="Unassembled WGS sequence"/>
</dbReference>
<comment type="caution">
    <text evidence="2">The sequence shown here is derived from an EMBL/GenBank/DDBJ whole genome shotgun (WGS) entry which is preliminary data.</text>
</comment>
<sequence>MKHGFYIKSNKEQNQIQFLIGFFALIIILTSLYISWKSGMYLFVILTFPITLSIIAPFFDTPSLKKSGGLIYYSPLFLSEKRKRGMIKIHGGTLFDYVFVIDQKMNGKQRTNFIIQQYLEGLLNLIEENENNKSENIKIRGTSYIINERTAQRIGFKIAKTDNIQKLILLYNCFNVLITYSIAKGKLSFPNLKETKTFETNLKELDKRKDFIRSLNDKLKSTIANNV</sequence>
<name>A0ABV2LXY3_9FLAO</name>
<proteinExistence type="predicted"/>
<keyword evidence="3" id="KW-1185">Reference proteome</keyword>
<dbReference type="RefSeq" id="WP_026357445.1">
    <property type="nucleotide sequence ID" value="NZ_JBEPMO010000011.1"/>
</dbReference>
<reference evidence="2 3" key="1">
    <citation type="submission" date="2024-06" db="EMBL/GenBank/DDBJ databases">
        <title>Genomic Encyclopedia of Type Strains, Phase IV (KMG-IV): sequencing the most valuable type-strain genomes for metagenomic binning, comparative biology and taxonomic classification.</title>
        <authorList>
            <person name="Goeker M."/>
        </authorList>
    </citation>
    <scope>NUCLEOTIDE SEQUENCE [LARGE SCALE GENOMIC DNA]</scope>
    <source>
        <strain evidence="2 3">DSM 29388</strain>
    </source>
</reference>
<evidence type="ECO:0000313" key="3">
    <source>
        <dbReference type="Proteomes" id="UP001549146"/>
    </source>
</evidence>
<accession>A0ABV2LXY3</accession>
<dbReference type="EMBL" id="JBEPMO010000011">
    <property type="protein sequence ID" value="MET3732378.1"/>
    <property type="molecule type" value="Genomic_DNA"/>
</dbReference>
<organism evidence="2 3">
    <name type="scientific">Moheibacter stercoris</name>
    <dbReference type="NCBI Taxonomy" id="1628251"/>
    <lineage>
        <taxon>Bacteria</taxon>
        <taxon>Pseudomonadati</taxon>
        <taxon>Bacteroidota</taxon>
        <taxon>Flavobacteriia</taxon>
        <taxon>Flavobacteriales</taxon>
        <taxon>Weeksellaceae</taxon>
        <taxon>Moheibacter</taxon>
    </lineage>
</organism>
<evidence type="ECO:0000313" key="2">
    <source>
        <dbReference type="EMBL" id="MET3732378.1"/>
    </source>
</evidence>